<organism evidence="2 3">
    <name type="scientific">Pristionchus entomophagus</name>
    <dbReference type="NCBI Taxonomy" id="358040"/>
    <lineage>
        <taxon>Eukaryota</taxon>
        <taxon>Metazoa</taxon>
        <taxon>Ecdysozoa</taxon>
        <taxon>Nematoda</taxon>
        <taxon>Chromadorea</taxon>
        <taxon>Rhabditida</taxon>
        <taxon>Rhabditina</taxon>
        <taxon>Diplogasteromorpha</taxon>
        <taxon>Diplogasteroidea</taxon>
        <taxon>Neodiplogasteridae</taxon>
        <taxon>Pristionchus</taxon>
    </lineage>
</organism>
<accession>A0AAV5SM48</accession>
<dbReference type="Pfam" id="PF00698">
    <property type="entry name" value="Acyl_transf_1"/>
    <property type="match status" value="1"/>
</dbReference>
<dbReference type="SMART" id="SM00827">
    <property type="entry name" value="PKS_AT"/>
    <property type="match status" value="1"/>
</dbReference>
<dbReference type="PANTHER" id="PTHR47170:SF2">
    <property type="entry name" value="MALONYL-COA:ACP TRANSACYLASE (MAT) DOMAIN-CONTAINING PROTEIN"/>
    <property type="match status" value="1"/>
</dbReference>
<dbReference type="EMBL" id="BTSX01000002">
    <property type="protein sequence ID" value="GMS83989.1"/>
    <property type="molecule type" value="Genomic_DNA"/>
</dbReference>
<feature type="domain" description="Malonyl-CoA:ACP transacylase (MAT)" evidence="1">
    <location>
        <begin position="124"/>
        <end position="426"/>
    </location>
</feature>
<evidence type="ECO:0000313" key="2">
    <source>
        <dbReference type="EMBL" id="GMS83989.1"/>
    </source>
</evidence>
<dbReference type="PANTHER" id="PTHR47170">
    <property type="entry name" value="MALONYL-COA ACP TRANSACYLASE, ACP-BINDING"/>
    <property type="match status" value="1"/>
</dbReference>
<proteinExistence type="predicted"/>
<dbReference type="AlphaFoldDB" id="A0AAV5SM48"/>
<dbReference type="InterPro" id="IPR014043">
    <property type="entry name" value="Acyl_transferase_dom"/>
</dbReference>
<gene>
    <name evidence="2" type="ORF">PENTCL1PPCAC_6164</name>
</gene>
<dbReference type="Gene3D" id="3.40.366.10">
    <property type="entry name" value="Malonyl-Coenzyme A Acyl Carrier Protein, domain 2"/>
    <property type="match status" value="1"/>
</dbReference>
<protein>
    <recommendedName>
        <fullName evidence="1">Malonyl-CoA:ACP transacylase (MAT) domain-containing protein</fullName>
    </recommendedName>
</protein>
<dbReference type="Proteomes" id="UP001432027">
    <property type="component" value="Unassembled WGS sequence"/>
</dbReference>
<dbReference type="SUPFAM" id="SSF52151">
    <property type="entry name" value="FabD/lysophospholipase-like"/>
    <property type="match status" value="1"/>
</dbReference>
<dbReference type="InterPro" id="IPR052760">
    <property type="entry name" value="Mitochondrial_malonyltrans"/>
</dbReference>
<comment type="caution">
    <text evidence="2">The sequence shown here is derived from an EMBL/GenBank/DDBJ whole genome shotgun (WGS) entry which is preliminary data.</text>
</comment>
<reference evidence="2" key="1">
    <citation type="submission" date="2023-10" db="EMBL/GenBank/DDBJ databases">
        <title>Genome assembly of Pristionchus species.</title>
        <authorList>
            <person name="Yoshida K."/>
            <person name="Sommer R.J."/>
        </authorList>
    </citation>
    <scope>NUCLEOTIDE SEQUENCE</scope>
    <source>
        <strain evidence="2">RS0144</strain>
    </source>
</reference>
<dbReference type="GO" id="GO:0016740">
    <property type="term" value="F:transferase activity"/>
    <property type="evidence" value="ECO:0007669"/>
    <property type="project" value="InterPro"/>
</dbReference>
<name>A0AAV5SM48_9BILA</name>
<dbReference type="Gene3D" id="3.30.70.250">
    <property type="entry name" value="Malonyl-CoA ACP transacylase, ACP-binding"/>
    <property type="match status" value="1"/>
</dbReference>
<sequence length="432" mass="47850">SMLPYRLLTSLSVPSSSSSLRFMSVSPSLGVRSRKNTGGTEEVRRPGQPVQWIEDATTYADAHSVVLDPTTKLPYDEKDLRGRMERTARDALKESRKIKYGMKKAADSKINFDHIPIENQVVLLFPGQGAQFVGMGKKLQDSKRAMALFEKASEILKYDLLKLCLEGPKTKLDQTLYCQPAVVVTSLAAFESLQEREEEILENCTDAAGFSVGEFAALVAGGLLKFEEAIRIVAERAAAMHECSQLIRSGMGTVKVVAASRLEDAMAEARLKAKEAGEMDVCEIANHLLCGVKVIGASELCMKFLEEHANTYKFHFVKRLAVSGAFHTRQMEGADKRLMDALKLAELNPAVMNVYSNFTGKIHGTKKAEIRGAISKQVTNPVKWEQIQQTLYRKHQDFVFPRFIECGPGKQLGSMLVATSKKAYKSYENVAV</sequence>
<dbReference type="InterPro" id="IPR001227">
    <property type="entry name" value="Ac_transferase_dom_sf"/>
</dbReference>
<dbReference type="InterPro" id="IPR016035">
    <property type="entry name" value="Acyl_Trfase/lysoPLipase"/>
</dbReference>
<evidence type="ECO:0000259" key="1">
    <source>
        <dbReference type="SMART" id="SM00827"/>
    </source>
</evidence>
<feature type="non-terminal residue" evidence="2">
    <location>
        <position position="1"/>
    </location>
</feature>
<evidence type="ECO:0000313" key="3">
    <source>
        <dbReference type="Proteomes" id="UP001432027"/>
    </source>
</evidence>
<keyword evidence="3" id="KW-1185">Reference proteome</keyword>